<sequence length="187" mass="19922">MVPAAQPAARVQGDPPVLYGLGSVGVTPGPALRAASTASTSRPAVNKGCVLYYGQDDLWAAQHSADSHLAREENDLTLQIFGNQKTGCMCVRVGRGGGGGAAGGGYVELRLSADLPAEQTEAQKVRLFTESHLDRRSPDMPFSTKWARKIPAKRRLHVSLGSTRVRAQPAPGRPWCPTLPLHPQHPS</sequence>
<accession>A0AC59YDS7</accession>
<gene>
    <name evidence="1" type="ORF">MRATA1EN22A_LOCUS4978</name>
</gene>
<protein>
    <submittedName>
        <fullName evidence="1">Uncharacterized protein</fullName>
    </submittedName>
</protein>
<reference evidence="1" key="2">
    <citation type="submission" date="2025-03" db="EMBL/GenBank/DDBJ databases">
        <authorList>
            <consortium name="ELIXIR-Norway"/>
            <consortium name="Elixir Norway"/>
        </authorList>
    </citation>
    <scope>NUCLEOTIDE SEQUENCE</scope>
</reference>
<dbReference type="EMBL" id="OX596097">
    <property type="protein sequence ID" value="CAM9611886.1"/>
    <property type="molecule type" value="Genomic_DNA"/>
</dbReference>
<proteinExistence type="predicted"/>
<dbReference type="Proteomes" id="UP001162501">
    <property type="component" value="Chromosome 13"/>
</dbReference>
<organism evidence="1 2">
    <name type="scientific">Rangifer tarandus platyrhynchus</name>
    <name type="common">Svalbard reindeer</name>
    <dbReference type="NCBI Taxonomy" id="3082113"/>
    <lineage>
        <taxon>Eukaryota</taxon>
        <taxon>Metazoa</taxon>
        <taxon>Chordata</taxon>
        <taxon>Craniata</taxon>
        <taxon>Vertebrata</taxon>
        <taxon>Euteleostomi</taxon>
        <taxon>Mammalia</taxon>
        <taxon>Eutheria</taxon>
        <taxon>Laurasiatheria</taxon>
        <taxon>Artiodactyla</taxon>
        <taxon>Ruminantia</taxon>
        <taxon>Pecora</taxon>
        <taxon>Cervidae</taxon>
        <taxon>Odocoileinae</taxon>
        <taxon>Rangifer</taxon>
    </lineage>
</organism>
<reference evidence="1" key="1">
    <citation type="submission" date="2023-05" db="EMBL/GenBank/DDBJ databases">
        <authorList>
            <consortium name="ELIXIR-Norway"/>
        </authorList>
    </citation>
    <scope>NUCLEOTIDE SEQUENCE</scope>
</reference>
<evidence type="ECO:0000313" key="1">
    <source>
        <dbReference type="EMBL" id="CAM9611886.1"/>
    </source>
</evidence>
<evidence type="ECO:0000313" key="2">
    <source>
        <dbReference type="Proteomes" id="UP001162501"/>
    </source>
</evidence>
<name>A0AC59YDS7_RANTA</name>